<accession>A0A844Y8P9</accession>
<reference evidence="3 4" key="1">
    <citation type="submission" date="2019-12" db="EMBL/GenBank/DDBJ databases">
        <title>Genomic-based taxomic classification of the family Erythrobacteraceae.</title>
        <authorList>
            <person name="Xu L."/>
        </authorList>
    </citation>
    <scope>NUCLEOTIDE SEQUENCE [LARGE SCALE GENOMIC DNA]</scope>
    <source>
        <strain evidence="3 4">JCM 17468</strain>
    </source>
</reference>
<evidence type="ECO:0000313" key="3">
    <source>
        <dbReference type="EMBL" id="MXO53653.1"/>
    </source>
</evidence>
<dbReference type="Pfam" id="PF10091">
    <property type="entry name" value="Glycoamylase"/>
    <property type="match status" value="1"/>
</dbReference>
<dbReference type="Proteomes" id="UP000430272">
    <property type="component" value="Unassembled WGS sequence"/>
</dbReference>
<dbReference type="InterPro" id="IPR016883">
    <property type="entry name" value="UCP028431"/>
</dbReference>
<evidence type="ECO:0000256" key="1">
    <source>
        <dbReference type="SAM" id="SignalP"/>
    </source>
</evidence>
<dbReference type="AlphaFoldDB" id="A0A844Y8P9"/>
<keyword evidence="1" id="KW-0732">Signal</keyword>
<dbReference type="PIRSF" id="PIRSF028431">
    <property type="entry name" value="UCP028431"/>
    <property type="match status" value="1"/>
</dbReference>
<protein>
    <submittedName>
        <fullName evidence="3">Tat pathway signal protein</fullName>
    </submittedName>
</protein>
<evidence type="ECO:0000313" key="4">
    <source>
        <dbReference type="Proteomes" id="UP000430272"/>
    </source>
</evidence>
<dbReference type="PROSITE" id="PS51257">
    <property type="entry name" value="PROKAR_LIPOPROTEIN"/>
    <property type="match status" value="1"/>
</dbReference>
<gene>
    <name evidence="3" type="ORF">GRI47_06465</name>
</gene>
<proteinExistence type="predicted"/>
<sequence length="507" mass="55875">MFFARASLALPSTALAALALAGCASIPATGPEAPSQVRPDAPSASAQAAFSEDLTRRTFTYFWETTDTERCLAPDRWPSNPFSSIASTGFALTAYGIGAERGYVSREDAAARTRDCLEFYWNAPQGSAVDGVSGHKGFFYHFLKNEDGTRFGKTELSTVDTSLLLGGVLFAQSYFDRDNPTEAEIRDLAEKIYARVDWTFAQRENSTIPSANGGSGKAIAMGWYPERGDDGDFGTHDWVGYNEAMLVYILAAGSPTHAITKEAWDTGWAADLEKDWGSYYGYEHLQFEPLFGHQYSHVWVDFRDIQDDYIATKGIDYFENSRRATLSQRAYGMDNPNDWVGYSGDLWGWTASDGPTGAANGRVVNGKPRRFQDYSARGVSAVRVVDDGTIVPTAPGGSVAFAPEVAIPALMAMRERYGDRLYTRYGFKDAFNPSYTFTDVGSRSGTVDAETGWVARDHLGIDQGPILAMMENHRSGLVWRTMRKNPHIRRGLERLGFTGGWLETPAE</sequence>
<dbReference type="InterPro" id="IPR019282">
    <property type="entry name" value="Glycoamylase-like_cons_dom"/>
</dbReference>
<evidence type="ECO:0000259" key="2">
    <source>
        <dbReference type="Pfam" id="PF10091"/>
    </source>
</evidence>
<dbReference type="EMBL" id="WTYD01000001">
    <property type="protein sequence ID" value="MXO53653.1"/>
    <property type="molecule type" value="Genomic_DNA"/>
</dbReference>
<dbReference type="OrthoDB" id="5937621at2"/>
<keyword evidence="4" id="KW-1185">Reference proteome</keyword>
<organism evidence="3 4">
    <name type="scientific">Qipengyuania pelagi</name>
    <dbReference type="NCBI Taxonomy" id="994320"/>
    <lineage>
        <taxon>Bacteria</taxon>
        <taxon>Pseudomonadati</taxon>
        <taxon>Pseudomonadota</taxon>
        <taxon>Alphaproteobacteria</taxon>
        <taxon>Sphingomonadales</taxon>
        <taxon>Erythrobacteraceae</taxon>
        <taxon>Qipengyuania</taxon>
    </lineage>
</organism>
<comment type="caution">
    <text evidence="3">The sequence shown here is derived from an EMBL/GenBank/DDBJ whole genome shotgun (WGS) entry which is preliminary data.</text>
</comment>
<name>A0A844Y8P9_9SPHN</name>
<dbReference type="Gene3D" id="1.50.10.140">
    <property type="match status" value="1"/>
</dbReference>
<feature type="domain" description="Glycoamylase-like" evidence="2">
    <location>
        <begin position="236"/>
        <end position="486"/>
    </location>
</feature>
<feature type="signal peptide" evidence="1">
    <location>
        <begin position="1"/>
        <end position="16"/>
    </location>
</feature>
<feature type="chain" id="PRO_5033048704" evidence="1">
    <location>
        <begin position="17"/>
        <end position="507"/>
    </location>
</feature>